<proteinExistence type="predicted"/>
<protein>
    <submittedName>
        <fullName evidence="1">Uncharacterized protein</fullName>
    </submittedName>
</protein>
<dbReference type="Proteomes" id="UP000479114">
    <property type="component" value="Chromosome"/>
</dbReference>
<dbReference type="AlphaFoldDB" id="A0A6C0P8M7"/>
<evidence type="ECO:0000313" key="1">
    <source>
        <dbReference type="EMBL" id="QHW34898.1"/>
    </source>
</evidence>
<evidence type="ECO:0000313" key="2">
    <source>
        <dbReference type="Proteomes" id="UP000479114"/>
    </source>
</evidence>
<keyword evidence="2" id="KW-1185">Reference proteome</keyword>
<dbReference type="EMBL" id="CP048286">
    <property type="protein sequence ID" value="QHW34898.1"/>
    <property type="molecule type" value="Genomic_DNA"/>
</dbReference>
<dbReference type="KEGG" id="prz:GZH47_03280"/>
<name>A0A6C0P8M7_9BACL</name>
<sequence length="191" mass="20888">MPVPFGYKSQWFAVRTIDTEAVANCLQLKRLQPANWQTGMAGADAGYYFVSPPIHGWTLVVNPYMPDLSSAEEPGPLQMLERLSLSFGEAGYFGSHRVVEYHAWVLAKQGEIIRGFAYVGERGETILDQGGLSSAEREANLAFTDLEADEPVLPGEEDVQLMAKLWSVDPSMEQGGYQAGTGLVGVTELTE</sequence>
<organism evidence="1 2">
    <name type="scientific">Paenibacillus rhizovicinus</name>
    <dbReference type="NCBI Taxonomy" id="2704463"/>
    <lineage>
        <taxon>Bacteria</taxon>
        <taxon>Bacillati</taxon>
        <taxon>Bacillota</taxon>
        <taxon>Bacilli</taxon>
        <taxon>Bacillales</taxon>
        <taxon>Paenibacillaceae</taxon>
        <taxon>Paenibacillus</taxon>
    </lineage>
</organism>
<gene>
    <name evidence="1" type="ORF">GZH47_03280</name>
</gene>
<accession>A0A6C0P8M7</accession>
<reference evidence="1 2" key="1">
    <citation type="submission" date="2020-02" db="EMBL/GenBank/DDBJ databases">
        <title>Paenibacillus sp. nov., isolated from rhizosphere soil of tomato.</title>
        <authorList>
            <person name="Weon H.-Y."/>
            <person name="Lee S.A."/>
        </authorList>
    </citation>
    <scope>NUCLEOTIDE SEQUENCE [LARGE SCALE GENOMIC DNA]</scope>
    <source>
        <strain evidence="1 2">14171R-81</strain>
    </source>
</reference>